<keyword evidence="3" id="KW-1185">Reference proteome</keyword>
<proteinExistence type="predicted"/>
<dbReference type="AlphaFoldDB" id="A0AAW1PAH5"/>
<organism evidence="2 3">
    <name type="scientific">Symbiochloris irregularis</name>
    <dbReference type="NCBI Taxonomy" id="706552"/>
    <lineage>
        <taxon>Eukaryota</taxon>
        <taxon>Viridiplantae</taxon>
        <taxon>Chlorophyta</taxon>
        <taxon>core chlorophytes</taxon>
        <taxon>Trebouxiophyceae</taxon>
        <taxon>Trebouxiales</taxon>
        <taxon>Trebouxiaceae</taxon>
        <taxon>Symbiochloris</taxon>
    </lineage>
</organism>
<gene>
    <name evidence="2" type="ORF">WJX73_003855</name>
</gene>
<dbReference type="InterPro" id="IPR008579">
    <property type="entry name" value="UGlyAH_Cupin_dom"/>
</dbReference>
<evidence type="ECO:0000259" key="1">
    <source>
        <dbReference type="Pfam" id="PF05899"/>
    </source>
</evidence>
<dbReference type="InterPro" id="IPR011051">
    <property type="entry name" value="RmlC_Cupin_sf"/>
</dbReference>
<dbReference type="Proteomes" id="UP001465755">
    <property type="component" value="Unassembled WGS sequence"/>
</dbReference>
<dbReference type="Pfam" id="PF05899">
    <property type="entry name" value="Cupin_3"/>
    <property type="match status" value="1"/>
</dbReference>
<protein>
    <recommendedName>
        <fullName evidence="1">(S)-ureidoglycine aminohydrolase cupin domain-containing protein</fullName>
    </recommendedName>
</protein>
<evidence type="ECO:0000313" key="3">
    <source>
        <dbReference type="Proteomes" id="UP001465755"/>
    </source>
</evidence>
<dbReference type="SUPFAM" id="SSF51182">
    <property type="entry name" value="RmlC-like cupins"/>
    <property type="match status" value="1"/>
</dbReference>
<dbReference type="EMBL" id="JALJOQ010000044">
    <property type="protein sequence ID" value="KAK9805340.1"/>
    <property type="molecule type" value="Genomic_DNA"/>
</dbReference>
<feature type="domain" description="(S)-ureidoglycine aminohydrolase cupin" evidence="1">
    <location>
        <begin position="48"/>
        <end position="103"/>
    </location>
</feature>
<accession>A0AAW1PAH5</accession>
<reference evidence="2 3" key="1">
    <citation type="journal article" date="2024" name="Nat. Commun.">
        <title>Phylogenomics reveals the evolutionary origins of lichenization in chlorophyte algae.</title>
        <authorList>
            <person name="Puginier C."/>
            <person name="Libourel C."/>
            <person name="Otte J."/>
            <person name="Skaloud P."/>
            <person name="Haon M."/>
            <person name="Grisel S."/>
            <person name="Petersen M."/>
            <person name="Berrin J.G."/>
            <person name="Delaux P.M."/>
            <person name="Dal Grande F."/>
            <person name="Keller J."/>
        </authorList>
    </citation>
    <scope>NUCLEOTIDE SEQUENCE [LARGE SCALE GENOMIC DNA]</scope>
    <source>
        <strain evidence="2 3">SAG 2036</strain>
    </source>
</reference>
<comment type="caution">
    <text evidence="2">The sequence shown here is derived from an EMBL/GenBank/DDBJ whole genome shotgun (WGS) entry which is preliminary data.</text>
</comment>
<evidence type="ECO:0000313" key="2">
    <source>
        <dbReference type="EMBL" id="KAK9805340.1"/>
    </source>
</evidence>
<dbReference type="InterPro" id="IPR014710">
    <property type="entry name" value="RmlC-like_jellyroll"/>
</dbReference>
<sequence length="133" mass="15058">MATSPRAQATSPRACEAHLPLKVYHAPESLEELERFDSYEHDTWSTGKSKRWTFFNCTTSEMTLEIGGSERYYILEGEALVTYEGHDPVTLKAGDFVELYAGKAVFKVKKCVRMFFNEDGKTTYSGISLNNPE</sequence>
<name>A0AAW1PAH5_9CHLO</name>
<dbReference type="Gene3D" id="2.60.120.10">
    <property type="entry name" value="Jelly Rolls"/>
    <property type="match status" value="1"/>
</dbReference>